<keyword evidence="6 13" id="KW-0332">GMP biosynthesis</keyword>
<dbReference type="GO" id="GO:0006183">
    <property type="term" value="P:GTP biosynthetic process"/>
    <property type="evidence" value="ECO:0007669"/>
    <property type="project" value="TreeGrafter"/>
</dbReference>
<dbReference type="GO" id="GO:0000166">
    <property type="term" value="F:nucleotide binding"/>
    <property type="evidence" value="ECO:0007669"/>
    <property type="project" value="UniProtKB-UniRule"/>
</dbReference>
<dbReference type="InterPro" id="IPR013785">
    <property type="entry name" value="Aldolase_TIM"/>
</dbReference>
<dbReference type="PANTHER" id="PTHR11911">
    <property type="entry name" value="INOSINE-5-MONOPHOSPHATE DEHYDROGENASE RELATED"/>
    <property type="match status" value="1"/>
</dbReference>
<keyword evidence="9 13" id="KW-0560">Oxidoreductase</keyword>
<feature type="binding site" evidence="13">
    <location>
        <begin position="361"/>
        <end position="362"/>
    </location>
    <ligand>
        <name>IMP</name>
        <dbReference type="ChEBI" id="CHEBI:58053"/>
    </ligand>
</feature>
<comment type="function">
    <text evidence="13">Catalyzes the conversion of inosine 5'-phosphate (IMP) to xanthosine 5'-phosphate (XMP), the first committed and rate-limiting step in the de novo synthesis of guanine nucleotides, and therefore plays an important role in the regulation of cell growth.</text>
</comment>
<evidence type="ECO:0000256" key="9">
    <source>
        <dbReference type="ARBA" id="ARBA00023002"/>
    </source>
</evidence>
<evidence type="ECO:0000256" key="5">
    <source>
        <dbReference type="ARBA" id="ARBA00022737"/>
    </source>
</evidence>
<evidence type="ECO:0000256" key="19">
    <source>
        <dbReference type="RuleBase" id="RU003928"/>
    </source>
</evidence>
<dbReference type="InterPro" id="IPR001093">
    <property type="entry name" value="IMP_DH_GMPRt"/>
</dbReference>
<feature type="active site" description="Proton acceptor" evidence="13 14">
    <location>
        <position position="401"/>
    </location>
</feature>
<dbReference type="UniPathway" id="UPA00601">
    <property type="reaction ID" value="UER00295"/>
</dbReference>
<keyword evidence="7 13" id="KW-0658">Purine biosynthesis</keyword>
<evidence type="ECO:0000256" key="10">
    <source>
        <dbReference type="ARBA" id="ARBA00023027"/>
    </source>
</evidence>
<evidence type="ECO:0000256" key="15">
    <source>
        <dbReference type="PIRSR" id="PIRSR000130-3"/>
    </source>
</evidence>
<comment type="cofactor">
    <cofactor evidence="1 13">
        <name>K(+)</name>
        <dbReference type="ChEBI" id="CHEBI:29103"/>
    </cofactor>
</comment>
<evidence type="ECO:0000256" key="16">
    <source>
        <dbReference type="PIRSR" id="PIRSR000130-4"/>
    </source>
</evidence>
<dbReference type="GO" id="GO:0003938">
    <property type="term" value="F:IMP dehydrogenase activity"/>
    <property type="evidence" value="ECO:0007669"/>
    <property type="project" value="UniProtKB-UniRule"/>
</dbReference>
<evidence type="ECO:0000256" key="13">
    <source>
        <dbReference type="HAMAP-Rule" id="MF_01964"/>
    </source>
</evidence>
<dbReference type="HAMAP" id="MF_01964">
    <property type="entry name" value="IMPDH"/>
    <property type="match status" value="1"/>
</dbReference>
<sequence>MSDNKIVAEGLTFDDVMLLPAHSTVLPRDVQLETQLTRQIRLNIPIVSAAMDTVTEQDLAIALAREGGIGIIHKNMTVERQVEQVDRVKRSESGMIYKPVTLGPKNSLRDAVDMMKRYHISGIPVTEKGKLVGILTNRDIRFETNLNLPIEKHMTRKNLVTAPMGTSLKEAEAILQKHRIEKLLIVNGDNELVGLITVKDIQKKKMFPNACKDDRGRLRVGAATGVGDDGYYRASALIEAQVDVLVVDTAHGHSQGVLDAVESIKKKHPEVSLIAGNVATYQGAKDLIDRGVDAVKVGIGPGSICTTRVVTGVGVPQIYAIMEAVRAAKEAGVPVVADGGIKYSGDIAKALAAGAGTVMIGGLFAGTDESPGEVILLDGRSYKMVRGMGSIGAMQEGSKDRYFQEGLAVDKLVPEGIEGRVPYRGTLSSSVFQMIGGLRSAMGYTGCRTIEELQTKARFVRISPAGLQESHPHDVIITKESPNYRMR</sequence>
<dbReference type="PIRSF" id="PIRSF000130">
    <property type="entry name" value="IMPDH"/>
    <property type="match status" value="1"/>
</dbReference>
<dbReference type="SUPFAM" id="SSF54631">
    <property type="entry name" value="CBS-domain pair"/>
    <property type="match status" value="1"/>
</dbReference>
<dbReference type="FunFam" id="3.20.20.70:FF:000003">
    <property type="entry name" value="GMP reductase"/>
    <property type="match status" value="1"/>
</dbReference>
<evidence type="ECO:0000259" key="20">
    <source>
        <dbReference type="PROSITE" id="PS51371"/>
    </source>
</evidence>
<evidence type="ECO:0000256" key="12">
    <source>
        <dbReference type="ARBA" id="ARBA00048028"/>
    </source>
</evidence>
<feature type="domain" description="CBS" evidence="20">
    <location>
        <begin position="154"/>
        <end position="211"/>
    </location>
</feature>
<dbReference type="InterPro" id="IPR046342">
    <property type="entry name" value="CBS_dom_sf"/>
</dbReference>
<dbReference type="InterPro" id="IPR000644">
    <property type="entry name" value="CBS_dom"/>
</dbReference>
<dbReference type="CDD" id="cd04601">
    <property type="entry name" value="CBS_pair_IMPDH"/>
    <property type="match status" value="1"/>
</dbReference>
<evidence type="ECO:0000256" key="6">
    <source>
        <dbReference type="ARBA" id="ARBA00022749"/>
    </source>
</evidence>
<protein>
    <recommendedName>
        <fullName evidence="13 19">Inosine-5'-monophosphate dehydrogenase</fullName>
        <shortName evidence="13">IMP dehydrogenase</shortName>
        <shortName evidence="13">IMPD</shortName>
        <shortName evidence="13">IMPDH</shortName>
        <ecNumber evidence="13 19">1.1.1.205</ecNumber>
    </recommendedName>
</protein>
<keyword evidence="10 13" id="KW-0520">NAD</keyword>
<feature type="domain" description="CBS" evidence="20">
    <location>
        <begin position="95"/>
        <end position="150"/>
    </location>
</feature>
<dbReference type="NCBIfam" id="TIGR01302">
    <property type="entry name" value="IMP_dehydrog"/>
    <property type="match status" value="1"/>
</dbReference>
<feature type="binding site" description="in other chain" evidence="13 16">
    <location>
        <position position="305"/>
    </location>
    <ligand>
        <name>K(+)</name>
        <dbReference type="ChEBI" id="CHEBI:29103"/>
        <note>ligand shared between two tetrameric partners</note>
    </ligand>
</feature>
<feature type="binding site" evidence="13">
    <location>
        <position position="415"/>
    </location>
    <ligand>
        <name>IMP</name>
        <dbReference type="ChEBI" id="CHEBI:58053"/>
    </ligand>
</feature>
<dbReference type="Gene3D" id="3.20.20.70">
    <property type="entry name" value="Aldolase class I"/>
    <property type="match status" value="1"/>
</dbReference>
<evidence type="ECO:0000256" key="14">
    <source>
        <dbReference type="PIRSR" id="PIRSR000130-1"/>
    </source>
</evidence>
<keyword evidence="5" id="KW-0677">Repeat</keyword>
<feature type="binding site" evidence="13">
    <location>
        <position position="248"/>
    </location>
    <ligand>
        <name>NAD(+)</name>
        <dbReference type="ChEBI" id="CHEBI:57540"/>
    </ligand>
</feature>
<keyword evidence="4 13" id="KW-0479">Metal-binding</keyword>
<comment type="similarity">
    <text evidence="2 13 18">Belongs to the IMPDH/GMPR family.</text>
</comment>
<evidence type="ECO:0000256" key="1">
    <source>
        <dbReference type="ARBA" id="ARBA00001958"/>
    </source>
</evidence>
<dbReference type="PROSITE" id="PS51371">
    <property type="entry name" value="CBS"/>
    <property type="match status" value="2"/>
</dbReference>
<dbReference type="Proteomes" id="UP000886005">
    <property type="component" value="Unassembled WGS sequence"/>
</dbReference>
<keyword evidence="11 17" id="KW-0129">CBS domain</keyword>
<evidence type="ECO:0000256" key="11">
    <source>
        <dbReference type="ARBA" id="ARBA00023122"/>
    </source>
</evidence>
<dbReference type="SUPFAM" id="SSF51412">
    <property type="entry name" value="Inosine monophosphate dehydrogenase (IMPDH)"/>
    <property type="match status" value="1"/>
</dbReference>
<dbReference type="GO" id="GO:0006177">
    <property type="term" value="P:GMP biosynthetic process"/>
    <property type="evidence" value="ECO:0007669"/>
    <property type="project" value="UniProtKB-UniRule"/>
</dbReference>
<comment type="pathway">
    <text evidence="13 19">Purine metabolism; XMP biosynthesis via de novo pathway; XMP from IMP: step 1/1.</text>
</comment>
<dbReference type="AlphaFoldDB" id="A0A7V1LKM8"/>
<dbReference type="PROSITE" id="PS00487">
    <property type="entry name" value="IMP_DH_GMP_RED"/>
    <property type="match status" value="1"/>
</dbReference>
<feature type="binding site" description="in other chain" evidence="13 16">
    <location>
        <position position="302"/>
    </location>
    <ligand>
        <name>K(+)</name>
        <dbReference type="ChEBI" id="CHEBI:29103"/>
        <note>ligand shared between two tetrameric partners</note>
    </ligand>
</feature>
<feature type="binding site" description="in other chain" evidence="13 16">
    <location>
        <position position="300"/>
    </location>
    <ligand>
        <name>K(+)</name>
        <dbReference type="ChEBI" id="CHEBI:29103"/>
        <note>ligand shared between two tetrameric partners</note>
    </ligand>
</feature>
<feature type="binding site" evidence="13">
    <location>
        <begin position="338"/>
        <end position="340"/>
    </location>
    <ligand>
        <name>IMP</name>
        <dbReference type="ChEBI" id="CHEBI:58053"/>
    </ligand>
</feature>
<dbReference type="CDD" id="cd00381">
    <property type="entry name" value="IMPDH"/>
    <property type="match status" value="1"/>
</dbReference>
<keyword evidence="8 13" id="KW-0630">Potassium</keyword>
<feature type="active site" description="Thioimidate intermediate" evidence="13 14">
    <location>
        <position position="305"/>
    </location>
</feature>
<dbReference type="SMART" id="SM01240">
    <property type="entry name" value="IMPDH"/>
    <property type="match status" value="1"/>
</dbReference>
<dbReference type="EMBL" id="DRLD01000096">
    <property type="protein sequence ID" value="HED09760.1"/>
    <property type="molecule type" value="Genomic_DNA"/>
</dbReference>
<dbReference type="GO" id="GO:0046872">
    <property type="term" value="F:metal ion binding"/>
    <property type="evidence" value="ECO:0007669"/>
    <property type="project" value="UniProtKB-UniRule"/>
</dbReference>
<dbReference type="Pfam" id="PF00478">
    <property type="entry name" value="IMPDH"/>
    <property type="match status" value="1"/>
</dbReference>
<evidence type="ECO:0000256" key="2">
    <source>
        <dbReference type="ARBA" id="ARBA00005502"/>
    </source>
</evidence>
<proteinExistence type="inferred from homology"/>
<gene>
    <name evidence="13 21" type="primary">guaB</name>
    <name evidence="21" type="ORF">ENJ10_03650</name>
</gene>
<evidence type="ECO:0000256" key="7">
    <source>
        <dbReference type="ARBA" id="ARBA00022755"/>
    </source>
</evidence>
<dbReference type="InterPro" id="IPR015875">
    <property type="entry name" value="IMP_DH/GMP_Rdtase_CS"/>
</dbReference>
<reference evidence="21" key="1">
    <citation type="journal article" date="2020" name="mSystems">
        <title>Genome- and Community-Level Interaction Insights into Carbon Utilization and Element Cycling Functions of Hydrothermarchaeota in Hydrothermal Sediment.</title>
        <authorList>
            <person name="Zhou Z."/>
            <person name="Liu Y."/>
            <person name="Xu W."/>
            <person name="Pan J."/>
            <person name="Luo Z.H."/>
            <person name="Li M."/>
        </authorList>
    </citation>
    <scope>NUCLEOTIDE SEQUENCE [LARGE SCALE GENOMIC DNA]</scope>
    <source>
        <strain evidence="21">HyVt-456</strain>
    </source>
</reference>
<evidence type="ECO:0000256" key="17">
    <source>
        <dbReference type="PROSITE-ProRule" id="PRU00703"/>
    </source>
</evidence>
<accession>A0A7V1LKM8</accession>
<organism evidence="21">
    <name type="scientific">Caldithrix abyssi</name>
    <dbReference type="NCBI Taxonomy" id="187145"/>
    <lineage>
        <taxon>Bacteria</taxon>
        <taxon>Pseudomonadati</taxon>
        <taxon>Calditrichota</taxon>
        <taxon>Calditrichia</taxon>
        <taxon>Calditrichales</taxon>
        <taxon>Calditrichaceae</taxon>
        <taxon>Caldithrix</taxon>
    </lineage>
</organism>
<evidence type="ECO:0000256" key="18">
    <source>
        <dbReference type="RuleBase" id="RU003927"/>
    </source>
</evidence>
<evidence type="ECO:0000256" key="4">
    <source>
        <dbReference type="ARBA" id="ARBA00022723"/>
    </source>
</evidence>
<feature type="binding site" evidence="13">
    <location>
        <position position="470"/>
    </location>
    <ligand>
        <name>K(+)</name>
        <dbReference type="ChEBI" id="CHEBI:29103"/>
        <note>ligand shared between two tetrameric partners</note>
    </ligand>
</feature>
<dbReference type="EC" id="1.1.1.205" evidence="13 19"/>
<comment type="caution">
    <text evidence="21">The sequence shown here is derived from an EMBL/GenBank/DDBJ whole genome shotgun (WGS) entry which is preliminary data.</text>
</comment>
<dbReference type="SMART" id="SM00116">
    <property type="entry name" value="CBS"/>
    <property type="match status" value="2"/>
</dbReference>
<feature type="binding site" evidence="15">
    <location>
        <begin position="248"/>
        <end position="250"/>
    </location>
    <ligand>
        <name>NAD(+)</name>
        <dbReference type="ChEBI" id="CHEBI:57540"/>
    </ligand>
</feature>
<dbReference type="Pfam" id="PF00571">
    <property type="entry name" value="CBS"/>
    <property type="match status" value="2"/>
</dbReference>
<comment type="catalytic activity">
    <reaction evidence="12 13 19">
        <text>IMP + NAD(+) + H2O = XMP + NADH + H(+)</text>
        <dbReference type="Rhea" id="RHEA:11708"/>
        <dbReference type="ChEBI" id="CHEBI:15377"/>
        <dbReference type="ChEBI" id="CHEBI:15378"/>
        <dbReference type="ChEBI" id="CHEBI:57464"/>
        <dbReference type="ChEBI" id="CHEBI:57540"/>
        <dbReference type="ChEBI" id="CHEBI:57945"/>
        <dbReference type="ChEBI" id="CHEBI:58053"/>
        <dbReference type="EC" id="1.1.1.205"/>
    </reaction>
</comment>
<comment type="activity regulation">
    <text evidence="13">Mycophenolic acid (MPA) is a non-competitive inhibitor that prevents formation of the closed enzyme conformation by binding to the same site as the amobile flap. In contrast, mizoribine monophosphate (MZP) is a competitive inhibitor that induces the closed conformation. MPA is a potent inhibitor of mammalian IMPDHs but a poor inhibitor of the bacterial enzymes. MZP is a more potent inhibitor of bacterial IMPDH.</text>
</comment>
<feature type="binding site" evidence="13 15">
    <location>
        <begin position="298"/>
        <end position="300"/>
    </location>
    <ligand>
        <name>NAD(+)</name>
        <dbReference type="ChEBI" id="CHEBI:57540"/>
    </ligand>
</feature>
<feature type="binding site" evidence="13">
    <location>
        <position position="303"/>
    </location>
    <ligand>
        <name>IMP</name>
        <dbReference type="ChEBI" id="CHEBI:58053"/>
    </ligand>
</feature>
<evidence type="ECO:0000256" key="3">
    <source>
        <dbReference type="ARBA" id="ARBA00011881"/>
    </source>
</evidence>
<comment type="caution">
    <text evidence="13">Lacks conserved residue(s) required for the propagation of feature annotation.</text>
</comment>
<evidence type="ECO:0000256" key="8">
    <source>
        <dbReference type="ARBA" id="ARBA00022958"/>
    </source>
</evidence>
<evidence type="ECO:0000313" key="21">
    <source>
        <dbReference type="EMBL" id="HED09760.1"/>
    </source>
</evidence>
<name>A0A7V1LKM8_CALAY</name>
<comment type="subunit">
    <text evidence="3 13">Homotetramer.</text>
</comment>
<feature type="binding site" evidence="13">
    <location>
        <position position="469"/>
    </location>
    <ligand>
        <name>K(+)</name>
        <dbReference type="ChEBI" id="CHEBI:29103"/>
        <note>ligand shared between two tetrameric partners</note>
    </ligand>
</feature>
<dbReference type="InterPro" id="IPR005990">
    <property type="entry name" value="IMP_DH"/>
</dbReference>
<feature type="binding site" evidence="13">
    <location>
        <position position="471"/>
    </location>
    <ligand>
        <name>K(+)</name>
        <dbReference type="ChEBI" id="CHEBI:29103"/>
        <note>ligand shared between two tetrameric partners</note>
    </ligand>
</feature>
<dbReference type="PANTHER" id="PTHR11911:SF111">
    <property type="entry name" value="INOSINE-5'-MONOPHOSPHATE DEHYDROGENASE"/>
    <property type="match status" value="1"/>
</dbReference>